<dbReference type="Pfam" id="PF13472">
    <property type="entry name" value="Lipase_GDSL_2"/>
    <property type="match status" value="1"/>
</dbReference>
<dbReference type="RefSeq" id="WP_379564496.1">
    <property type="nucleotide sequence ID" value="NZ_JBHSQK010000007.1"/>
</dbReference>
<evidence type="ECO:0000259" key="1">
    <source>
        <dbReference type="Pfam" id="PF13472"/>
    </source>
</evidence>
<comment type="caution">
    <text evidence="2">The sequence shown here is derived from an EMBL/GenBank/DDBJ whole genome shotgun (WGS) entry which is preliminary data.</text>
</comment>
<evidence type="ECO:0000313" key="2">
    <source>
        <dbReference type="EMBL" id="MFC5947547.1"/>
    </source>
</evidence>
<dbReference type="PANTHER" id="PTHR30383:SF5">
    <property type="entry name" value="SGNH HYDROLASE-TYPE ESTERASE DOMAIN-CONTAINING PROTEIN"/>
    <property type="match status" value="1"/>
</dbReference>
<feature type="domain" description="SGNH hydrolase-type esterase" evidence="1">
    <location>
        <begin position="10"/>
        <end position="183"/>
    </location>
</feature>
<reference evidence="3" key="1">
    <citation type="journal article" date="2019" name="Int. J. Syst. Evol. Microbiol.">
        <title>The Global Catalogue of Microorganisms (GCM) 10K type strain sequencing project: providing services to taxonomists for standard genome sequencing and annotation.</title>
        <authorList>
            <consortium name="The Broad Institute Genomics Platform"/>
            <consortium name="The Broad Institute Genome Sequencing Center for Infectious Disease"/>
            <person name="Wu L."/>
            <person name="Ma J."/>
        </authorList>
    </citation>
    <scope>NUCLEOTIDE SEQUENCE [LARGE SCALE GENOMIC DNA]</scope>
    <source>
        <strain evidence="3">CGMCC 4.7397</strain>
    </source>
</reference>
<dbReference type="SUPFAM" id="SSF52266">
    <property type="entry name" value="SGNH hydrolase"/>
    <property type="match status" value="1"/>
</dbReference>
<evidence type="ECO:0000313" key="3">
    <source>
        <dbReference type="Proteomes" id="UP001596119"/>
    </source>
</evidence>
<dbReference type="Proteomes" id="UP001596119">
    <property type="component" value="Unassembled WGS sequence"/>
</dbReference>
<proteinExistence type="predicted"/>
<dbReference type="InterPro" id="IPR051532">
    <property type="entry name" value="Ester_Hydrolysis_Enzymes"/>
</dbReference>
<gene>
    <name evidence="2" type="ORF">ACFQH9_04575</name>
</gene>
<name>A0ABW1I1I3_9PSEU</name>
<keyword evidence="3" id="KW-1185">Reference proteome</keyword>
<dbReference type="EMBL" id="JBHSQK010000007">
    <property type="protein sequence ID" value="MFC5947547.1"/>
    <property type="molecule type" value="Genomic_DNA"/>
</dbReference>
<protein>
    <submittedName>
        <fullName evidence="2">GDSL-type esterase/lipase family protein</fullName>
    </submittedName>
</protein>
<dbReference type="InterPro" id="IPR013830">
    <property type="entry name" value="SGNH_hydro"/>
</dbReference>
<dbReference type="PANTHER" id="PTHR30383">
    <property type="entry name" value="THIOESTERASE 1/PROTEASE 1/LYSOPHOSPHOLIPASE L1"/>
    <property type="match status" value="1"/>
</dbReference>
<organism evidence="2 3">
    <name type="scientific">Pseudonocardia lutea</name>
    <dbReference type="NCBI Taxonomy" id="2172015"/>
    <lineage>
        <taxon>Bacteria</taxon>
        <taxon>Bacillati</taxon>
        <taxon>Actinomycetota</taxon>
        <taxon>Actinomycetes</taxon>
        <taxon>Pseudonocardiales</taxon>
        <taxon>Pseudonocardiaceae</taxon>
        <taxon>Pseudonocardia</taxon>
    </lineage>
</organism>
<dbReference type="InterPro" id="IPR036514">
    <property type="entry name" value="SGNH_hydro_sf"/>
</dbReference>
<accession>A0ABW1I1I3</accession>
<dbReference type="Gene3D" id="3.40.50.1110">
    <property type="entry name" value="SGNH hydrolase"/>
    <property type="match status" value="1"/>
</dbReference>
<sequence length="223" mass="23942">MGDRDVRVCVFGDSFAVGVGDPAGLGWLGRVARRKPDDVALTTYNLGVRGDTSAHVVARFEAELALRLRVGAENKVLVSFGVNDTMLDDGAPRRSTEESCAGLGALIDATARRALPLLVVGPTPVADDDHNARTATVSAAFAELCDRRAIPYVEVCAPLRDSVAWTSEILRGDGAHPAEAGYQEMADLVLPAWTRLLAAPTPDRRETELWNDMSERATMGRGR</sequence>